<organism evidence="2 3">
    <name type="scientific">Gigaspora margarita</name>
    <dbReference type="NCBI Taxonomy" id="4874"/>
    <lineage>
        <taxon>Eukaryota</taxon>
        <taxon>Fungi</taxon>
        <taxon>Fungi incertae sedis</taxon>
        <taxon>Mucoromycota</taxon>
        <taxon>Glomeromycotina</taxon>
        <taxon>Glomeromycetes</taxon>
        <taxon>Diversisporales</taxon>
        <taxon>Gigasporaceae</taxon>
        <taxon>Gigaspora</taxon>
    </lineage>
</organism>
<evidence type="ECO:0000313" key="3">
    <source>
        <dbReference type="Proteomes" id="UP000789901"/>
    </source>
</evidence>
<feature type="compositionally biased region" description="Polar residues" evidence="1">
    <location>
        <begin position="1"/>
        <end position="28"/>
    </location>
</feature>
<name>A0ABN7WKK3_GIGMA</name>
<keyword evidence="3" id="KW-1185">Reference proteome</keyword>
<feature type="region of interest" description="Disordered" evidence="1">
    <location>
        <begin position="1"/>
        <end position="54"/>
    </location>
</feature>
<sequence>MNQQESVSQTNSSSEYDQQKVLNESSLVNIPITEPNHVNDTSTQNQNEILNEFF</sequence>
<evidence type="ECO:0000313" key="2">
    <source>
        <dbReference type="EMBL" id="CAG8833072.1"/>
    </source>
</evidence>
<evidence type="ECO:0000256" key="1">
    <source>
        <dbReference type="SAM" id="MobiDB-lite"/>
    </source>
</evidence>
<proteinExistence type="predicted"/>
<dbReference type="Proteomes" id="UP000789901">
    <property type="component" value="Unassembled WGS sequence"/>
</dbReference>
<comment type="caution">
    <text evidence="2">The sequence shown here is derived from an EMBL/GenBank/DDBJ whole genome shotgun (WGS) entry which is preliminary data.</text>
</comment>
<reference evidence="2 3" key="1">
    <citation type="submission" date="2021-06" db="EMBL/GenBank/DDBJ databases">
        <authorList>
            <person name="Kallberg Y."/>
            <person name="Tangrot J."/>
            <person name="Rosling A."/>
        </authorList>
    </citation>
    <scope>NUCLEOTIDE SEQUENCE [LARGE SCALE GENOMIC DNA]</scope>
    <source>
        <strain evidence="2 3">120-4 pot B 10/14</strain>
    </source>
</reference>
<accession>A0ABN7WKK3</accession>
<feature type="non-terminal residue" evidence="2">
    <location>
        <position position="54"/>
    </location>
</feature>
<protein>
    <submittedName>
        <fullName evidence="2">17216_t:CDS:1</fullName>
    </submittedName>
</protein>
<gene>
    <name evidence="2" type="ORF">GMARGA_LOCUS31370</name>
</gene>
<dbReference type="EMBL" id="CAJVQB010046644">
    <property type="protein sequence ID" value="CAG8833072.1"/>
    <property type="molecule type" value="Genomic_DNA"/>
</dbReference>
<feature type="compositionally biased region" description="Polar residues" evidence="1">
    <location>
        <begin position="36"/>
        <end position="54"/>
    </location>
</feature>